<dbReference type="EMBL" id="CAMXCT030006784">
    <property type="protein sequence ID" value="CAL4807313.1"/>
    <property type="molecule type" value="Genomic_DNA"/>
</dbReference>
<evidence type="ECO:0000313" key="1">
    <source>
        <dbReference type="EMBL" id="CAI4020001.1"/>
    </source>
</evidence>
<keyword evidence="3" id="KW-1185">Reference proteome</keyword>
<reference evidence="2 3" key="2">
    <citation type="submission" date="2024-05" db="EMBL/GenBank/DDBJ databases">
        <authorList>
            <person name="Chen Y."/>
            <person name="Shah S."/>
            <person name="Dougan E. K."/>
            <person name="Thang M."/>
            <person name="Chan C."/>
        </authorList>
    </citation>
    <scope>NUCLEOTIDE SEQUENCE [LARGE SCALE GENOMIC DNA]</scope>
</reference>
<evidence type="ECO:0000313" key="2">
    <source>
        <dbReference type="EMBL" id="CAL4807313.1"/>
    </source>
</evidence>
<accession>A0A9P1M3H3</accession>
<dbReference type="Gene3D" id="3.40.50.300">
    <property type="entry name" value="P-loop containing nucleotide triphosphate hydrolases"/>
    <property type="match status" value="1"/>
</dbReference>
<evidence type="ECO:0000313" key="3">
    <source>
        <dbReference type="Proteomes" id="UP001152797"/>
    </source>
</evidence>
<dbReference type="InterPro" id="IPR027417">
    <property type="entry name" value="P-loop_NTPase"/>
</dbReference>
<dbReference type="EMBL" id="CAMXCT020006784">
    <property type="protein sequence ID" value="CAL1173376.1"/>
    <property type="molecule type" value="Genomic_DNA"/>
</dbReference>
<dbReference type="SUPFAM" id="SSF52540">
    <property type="entry name" value="P-loop containing nucleoside triphosphate hydrolases"/>
    <property type="match status" value="1"/>
</dbReference>
<reference evidence="1" key="1">
    <citation type="submission" date="2022-10" db="EMBL/GenBank/DDBJ databases">
        <authorList>
            <person name="Chen Y."/>
            <person name="Dougan E. K."/>
            <person name="Chan C."/>
            <person name="Rhodes N."/>
            <person name="Thang M."/>
        </authorList>
    </citation>
    <scope>NUCLEOTIDE SEQUENCE</scope>
</reference>
<name>A0A9P1M3H3_9DINO</name>
<comment type="caution">
    <text evidence="1">The sequence shown here is derived from an EMBL/GenBank/DDBJ whole genome shotgun (WGS) entry which is preliminary data.</text>
</comment>
<dbReference type="EMBL" id="CAMXCT010006784">
    <property type="protein sequence ID" value="CAI4020001.1"/>
    <property type="molecule type" value="Genomic_DNA"/>
</dbReference>
<organism evidence="1">
    <name type="scientific">Cladocopium goreaui</name>
    <dbReference type="NCBI Taxonomy" id="2562237"/>
    <lineage>
        <taxon>Eukaryota</taxon>
        <taxon>Sar</taxon>
        <taxon>Alveolata</taxon>
        <taxon>Dinophyceae</taxon>
        <taxon>Suessiales</taxon>
        <taxon>Symbiodiniaceae</taxon>
        <taxon>Cladocopium</taxon>
    </lineage>
</organism>
<dbReference type="AlphaFoldDB" id="A0A9P1M3H3"/>
<sequence length="473" mass="52790">MRPHRLRQSPLLISDLPQLALEGLLQAALALRNAAQTTAVRFRKRINSTIRQLQLELEQRNDPGALRVTHSWMPLENLLTYDFVQITETNFVEFVANDSAVQPVQLNPSQLNASPRLDLPASFYKAHVAWIAKRSDLETLGHWHGPIAMGLGRWVEIESSSTDNSKFLLKPAPAADTEYILVVLASIQQFRWTWRILSRLDPLGSPFWQSFLSQSAEEDKWNLLDPIGGALCSVLQECFPGQLAATTSCLAANIEAGPGCGKSTAAVKVLHLTELTPGRHILAAPTQVLRDALAKRLGSDCLRVGQDEHHSDLMYEETVKLLEEQNPAMVALIEEYAALLETRMPWQQWPDALAQHHRAVFRLYCMTQYDFSGKRVVACTHAFVLKLLAGERTTAKRLFSNTDIGLLIIDEANSLLAEEFMAASSRCKATIAIYDPGQNMRPVDWRPETSETDKINAADMLAVSRAARPGRPR</sequence>
<gene>
    <name evidence="1" type="ORF">C1SCF055_LOCUS44454</name>
</gene>
<protein>
    <submittedName>
        <fullName evidence="1">Uncharacterized protein</fullName>
    </submittedName>
</protein>
<dbReference type="Proteomes" id="UP001152797">
    <property type="component" value="Unassembled WGS sequence"/>
</dbReference>
<proteinExistence type="predicted"/>